<evidence type="ECO:0000256" key="4">
    <source>
        <dbReference type="ARBA" id="ARBA00009759"/>
    </source>
</evidence>
<dbReference type="GO" id="GO:0007165">
    <property type="term" value="P:signal transduction"/>
    <property type="evidence" value="ECO:0007669"/>
    <property type="project" value="TreeGrafter"/>
</dbReference>
<dbReference type="RefSeq" id="WP_353648838.1">
    <property type="nucleotide sequence ID" value="NZ_CP159218.1"/>
</dbReference>
<keyword evidence="5 10" id="KW-0479">Metal-binding</keyword>
<gene>
    <name evidence="12" type="ORF">ABLG96_18765</name>
</gene>
<dbReference type="InterPro" id="IPR020583">
    <property type="entry name" value="Inositol_monoP_metal-BS"/>
</dbReference>
<comment type="pathway">
    <text evidence="3">Amino-acid biosynthesis; L-histidine biosynthesis; L-histidine from 5-phospho-alpha-D-ribose 1-diphosphate: step 8/9.</text>
</comment>
<dbReference type="PROSITE" id="PS00630">
    <property type="entry name" value="IMP_2"/>
    <property type="match status" value="1"/>
</dbReference>
<evidence type="ECO:0000256" key="8">
    <source>
        <dbReference type="ARBA" id="ARBA00049158"/>
    </source>
</evidence>
<keyword evidence="6 11" id="KW-0378">Hydrolase</keyword>
<dbReference type="GO" id="GO:0006020">
    <property type="term" value="P:inositol metabolic process"/>
    <property type="evidence" value="ECO:0007669"/>
    <property type="project" value="TreeGrafter"/>
</dbReference>
<dbReference type="PRINTS" id="PR00377">
    <property type="entry name" value="IMPHPHTASES"/>
</dbReference>
<feature type="binding site" evidence="10">
    <location>
        <position position="102"/>
    </location>
    <ligand>
        <name>Mg(2+)</name>
        <dbReference type="ChEBI" id="CHEBI:18420"/>
        <label>1</label>
        <note>catalytic</note>
    </ligand>
</feature>
<organism evidence="12">
    <name type="scientific">Nakamurella sp. A5-74</name>
    <dbReference type="NCBI Taxonomy" id="3158264"/>
    <lineage>
        <taxon>Bacteria</taxon>
        <taxon>Bacillati</taxon>
        <taxon>Actinomycetota</taxon>
        <taxon>Actinomycetes</taxon>
        <taxon>Nakamurellales</taxon>
        <taxon>Nakamurellaceae</taxon>
        <taxon>Nakamurella</taxon>
    </lineage>
</organism>
<dbReference type="GO" id="GO:0008934">
    <property type="term" value="F:inositol monophosphate 1-phosphatase activity"/>
    <property type="evidence" value="ECO:0007669"/>
    <property type="project" value="InterPro"/>
</dbReference>
<dbReference type="EC" id="3.1.3.25" evidence="11"/>
<evidence type="ECO:0000256" key="10">
    <source>
        <dbReference type="PIRSR" id="PIRSR600760-2"/>
    </source>
</evidence>
<comment type="function">
    <text evidence="9">Catalyzes the dephosphorylation of histidinol-phosphate to histidinol, the direct precursor of histidine.</text>
</comment>
<dbReference type="GO" id="GO:0046872">
    <property type="term" value="F:metal ion binding"/>
    <property type="evidence" value="ECO:0007669"/>
    <property type="project" value="UniProtKB-KW"/>
</dbReference>
<dbReference type="Gene3D" id="3.30.540.10">
    <property type="entry name" value="Fructose-1,6-Bisphosphatase, subunit A, domain 1"/>
    <property type="match status" value="1"/>
</dbReference>
<feature type="binding site" evidence="10">
    <location>
        <position position="83"/>
    </location>
    <ligand>
        <name>Mg(2+)</name>
        <dbReference type="ChEBI" id="CHEBI:18420"/>
        <label>1</label>
        <note>catalytic</note>
    </ligand>
</feature>
<feature type="binding site" evidence="10">
    <location>
        <position position="99"/>
    </location>
    <ligand>
        <name>Mg(2+)</name>
        <dbReference type="ChEBI" id="CHEBI:18420"/>
        <label>1</label>
        <note>catalytic</note>
    </ligand>
</feature>
<feature type="binding site" evidence="10">
    <location>
        <position position="101"/>
    </location>
    <ligand>
        <name>Mg(2+)</name>
        <dbReference type="ChEBI" id="CHEBI:18420"/>
        <label>1</label>
        <note>catalytic</note>
    </ligand>
</feature>
<evidence type="ECO:0000256" key="11">
    <source>
        <dbReference type="RuleBase" id="RU364068"/>
    </source>
</evidence>
<dbReference type="CDD" id="cd01639">
    <property type="entry name" value="IMPase"/>
    <property type="match status" value="1"/>
</dbReference>
<dbReference type="SUPFAM" id="SSF56655">
    <property type="entry name" value="Carbohydrate phosphatase"/>
    <property type="match status" value="1"/>
</dbReference>
<dbReference type="Pfam" id="PF00459">
    <property type="entry name" value="Inositol_P"/>
    <property type="match status" value="1"/>
</dbReference>
<dbReference type="GO" id="GO:0046854">
    <property type="term" value="P:phosphatidylinositol phosphate biosynthetic process"/>
    <property type="evidence" value="ECO:0007669"/>
    <property type="project" value="InterPro"/>
</dbReference>
<keyword evidence="7 10" id="KW-0460">Magnesium</keyword>
<evidence type="ECO:0000256" key="1">
    <source>
        <dbReference type="ARBA" id="ARBA00001033"/>
    </source>
</evidence>
<sequence length="276" mass="28623">MNPDPGTGPSTATVSDEPDELLALAVRAARAAGAELMRRYGHIEGLETKSTATDPVSDADKAAEQLLSDLITTARPDDAMIGEEGTDRSGTSGLTWVVDPLDGTVNYLYQLANFSVSVACEDAQGGLVGVVLDPVADRLFSAVRGGGATRLDPSGTTSLRVSDPVPLDRALLATGFGYDAGRRALQGEFVAALLPRIRDIRRFGGAALDLCAVAAGAVDGYFEEGINHWDHAAGGLIVQEAGGLMTHFAPTGHERGWLAAGPSLHAEMAAFAAAPR</sequence>
<evidence type="ECO:0000256" key="3">
    <source>
        <dbReference type="ARBA" id="ARBA00004970"/>
    </source>
</evidence>
<evidence type="ECO:0000256" key="5">
    <source>
        <dbReference type="ARBA" id="ARBA00022723"/>
    </source>
</evidence>
<proteinExistence type="inferred from homology"/>
<dbReference type="AlphaFoldDB" id="A0AAU8DML1"/>
<dbReference type="InterPro" id="IPR020550">
    <property type="entry name" value="Inositol_monophosphatase_CS"/>
</dbReference>
<dbReference type="PROSITE" id="PS00629">
    <property type="entry name" value="IMP_1"/>
    <property type="match status" value="1"/>
</dbReference>
<dbReference type="PANTHER" id="PTHR20854:SF4">
    <property type="entry name" value="INOSITOL-1-MONOPHOSPHATASE-RELATED"/>
    <property type="match status" value="1"/>
</dbReference>
<evidence type="ECO:0000256" key="7">
    <source>
        <dbReference type="ARBA" id="ARBA00022842"/>
    </source>
</evidence>
<reference evidence="12" key="1">
    <citation type="submission" date="2024-05" db="EMBL/GenBank/DDBJ databases">
        <authorList>
            <person name="Cai S.Y."/>
            <person name="Jin L.M."/>
            <person name="Li H.R."/>
        </authorList>
    </citation>
    <scope>NUCLEOTIDE SEQUENCE</scope>
    <source>
        <strain evidence="12">A5-74</strain>
    </source>
</reference>
<comment type="similarity">
    <text evidence="4 11">Belongs to the inositol monophosphatase superfamily.</text>
</comment>
<name>A0AAU8DML1_9ACTN</name>
<dbReference type="FunFam" id="3.30.540.10:FF:000003">
    <property type="entry name" value="Inositol-1-monophosphatase"/>
    <property type="match status" value="1"/>
</dbReference>
<dbReference type="InterPro" id="IPR033942">
    <property type="entry name" value="IMPase"/>
</dbReference>
<evidence type="ECO:0000256" key="6">
    <source>
        <dbReference type="ARBA" id="ARBA00022801"/>
    </source>
</evidence>
<dbReference type="InterPro" id="IPR000760">
    <property type="entry name" value="Inositol_monophosphatase-like"/>
</dbReference>
<dbReference type="EMBL" id="CP159218">
    <property type="protein sequence ID" value="XCG63223.1"/>
    <property type="molecule type" value="Genomic_DNA"/>
</dbReference>
<comment type="catalytic activity">
    <reaction evidence="1 11">
        <text>a myo-inositol phosphate + H2O = myo-inositol + phosphate</text>
        <dbReference type="Rhea" id="RHEA:24056"/>
        <dbReference type="ChEBI" id="CHEBI:15377"/>
        <dbReference type="ChEBI" id="CHEBI:17268"/>
        <dbReference type="ChEBI" id="CHEBI:43474"/>
        <dbReference type="ChEBI" id="CHEBI:84139"/>
        <dbReference type="EC" id="3.1.3.25"/>
    </reaction>
</comment>
<dbReference type="PANTHER" id="PTHR20854">
    <property type="entry name" value="INOSITOL MONOPHOSPHATASE"/>
    <property type="match status" value="1"/>
</dbReference>
<evidence type="ECO:0000313" key="12">
    <source>
        <dbReference type="EMBL" id="XCG63223.1"/>
    </source>
</evidence>
<comment type="catalytic activity">
    <reaction evidence="8">
        <text>L-histidinol phosphate + H2O = L-histidinol + phosphate</text>
        <dbReference type="Rhea" id="RHEA:14465"/>
        <dbReference type="ChEBI" id="CHEBI:15377"/>
        <dbReference type="ChEBI" id="CHEBI:43474"/>
        <dbReference type="ChEBI" id="CHEBI:57699"/>
        <dbReference type="ChEBI" id="CHEBI:57980"/>
        <dbReference type="EC" id="3.1.3.15"/>
    </reaction>
</comment>
<accession>A0AAU8DML1</accession>
<protein>
    <recommendedName>
        <fullName evidence="11">Inositol-1-monophosphatase</fullName>
        <ecNumber evidence="11">3.1.3.25</ecNumber>
    </recommendedName>
</protein>
<dbReference type="Gene3D" id="3.40.190.80">
    <property type="match status" value="1"/>
</dbReference>
<dbReference type="GO" id="GO:0004401">
    <property type="term" value="F:histidinol-phosphatase activity"/>
    <property type="evidence" value="ECO:0007669"/>
    <property type="project" value="UniProtKB-EC"/>
</dbReference>
<evidence type="ECO:0000256" key="9">
    <source>
        <dbReference type="ARBA" id="ARBA00053547"/>
    </source>
</evidence>
<evidence type="ECO:0000256" key="2">
    <source>
        <dbReference type="ARBA" id="ARBA00001946"/>
    </source>
</evidence>
<feature type="binding site" evidence="10">
    <location>
        <position position="230"/>
    </location>
    <ligand>
        <name>Mg(2+)</name>
        <dbReference type="ChEBI" id="CHEBI:18420"/>
        <label>1</label>
        <note>catalytic</note>
    </ligand>
</feature>
<comment type="cofactor">
    <cofactor evidence="2 10 11">
        <name>Mg(2+)</name>
        <dbReference type="ChEBI" id="CHEBI:18420"/>
    </cofactor>
</comment>